<proteinExistence type="predicted"/>
<evidence type="ECO:0000313" key="2">
    <source>
        <dbReference type="Proteomes" id="UP001196413"/>
    </source>
</evidence>
<keyword evidence="2" id="KW-1185">Reference proteome</keyword>
<sequence>MVRFWSRDGFGISARKGSVTATMASWNDVYRSLPATNRRSVGAIASDRASSANDMKGRERATMASQNDVYRYLHPAPCNE</sequence>
<gene>
    <name evidence="1" type="ORF">KIN20_022769</name>
</gene>
<evidence type="ECO:0000313" key="1">
    <source>
        <dbReference type="EMBL" id="KAJ1363020.1"/>
    </source>
</evidence>
<protein>
    <submittedName>
        <fullName evidence="1">Uncharacterized protein</fullName>
    </submittedName>
</protein>
<organism evidence="1 2">
    <name type="scientific">Parelaphostrongylus tenuis</name>
    <name type="common">Meningeal worm</name>
    <dbReference type="NCBI Taxonomy" id="148309"/>
    <lineage>
        <taxon>Eukaryota</taxon>
        <taxon>Metazoa</taxon>
        <taxon>Ecdysozoa</taxon>
        <taxon>Nematoda</taxon>
        <taxon>Chromadorea</taxon>
        <taxon>Rhabditida</taxon>
        <taxon>Rhabditina</taxon>
        <taxon>Rhabditomorpha</taxon>
        <taxon>Strongyloidea</taxon>
        <taxon>Metastrongylidae</taxon>
        <taxon>Parelaphostrongylus</taxon>
    </lineage>
</organism>
<dbReference type="EMBL" id="JAHQIW010004583">
    <property type="protein sequence ID" value="KAJ1363020.1"/>
    <property type="molecule type" value="Genomic_DNA"/>
</dbReference>
<dbReference type="AlphaFoldDB" id="A0AAD5MQR0"/>
<comment type="caution">
    <text evidence="1">The sequence shown here is derived from an EMBL/GenBank/DDBJ whole genome shotgun (WGS) entry which is preliminary data.</text>
</comment>
<reference evidence="1" key="1">
    <citation type="submission" date="2021-06" db="EMBL/GenBank/DDBJ databases">
        <title>Parelaphostrongylus tenuis whole genome reference sequence.</title>
        <authorList>
            <person name="Garwood T.J."/>
            <person name="Larsen P.A."/>
            <person name="Fountain-Jones N.M."/>
            <person name="Garbe J.R."/>
            <person name="Macchietto M.G."/>
            <person name="Kania S.A."/>
            <person name="Gerhold R.W."/>
            <person name="Richards J.E."/>
            <person name="Wolf T.M."/>
        </authorList>
    </citation>
    <scope>NUCLEOTIDE SEQUENCE</scope>
    <source>
        <strain evidence="1">MNPRO001-30</strain>
        <tissue evidence="1">Meninges</tissue>
    </source>
</reference>
<accession>A0AAD5MQR0</accession>
<name>A0AAD5MQR0_PARTN</name>
<dbReference type="Proteomes" id="UP001196413">
    <property type="component" value="Unassembled WGS sequence"/>
</dbReference>